<dbReference type="Proteomes" id="UP000000643">
    <property type="component" value="Chromosome"/>
</dbReference>
<sequence>MGAFCPPFMGHFPVIIALSLAIPFMGPDPPATTCKTL</sequence>
<dbReference type="EMBL" id="CP000524">
    <property type="protein sequence ID" value="ABM45587.1"/>
    <property type="molecule type" value="Genomic_DNA"/>
</dbReference>
<protein>
    <submittedName>
        <fullName evidence="1">Uncharacterized protein</fullName>
    </submittedName>
</protein>
<dbReference type="AlphaFoldDB" id="A1UR97"/>
<dbReference type="HOGENOM" id="CLU_3340616_0_0_5"/>
<reference evidence="1 2" key="1">
    <citation type="submission" date="2006-12" db="EMBL/GenBank/DDBJ databases">
        <authorList>
            <person name="Hendrix L."/>
            <person name="Mohamoud Y."/>
            <person name="Radune D."/>
            <person name="Shvartsbeyn A."/>
            <person name="Daugherty S."/>
            <person name="Dodson R."/>
            <person name="Durkin A.S."/>
            <person name="Harkins D."/>
            <person name="Huot H."/>
            <person name="Kothari S.P."/>
            <person name="Madupu R."/>
            <person name="Li J."/>
            <person name="Nelson W.C."/>
            <person name="Shrivastava S."/>
            <person name="Giglio M.G."/>
            <person name="Haft D."/>
            <person name="Selengut J."/>
            <person name="Fraser-Ligget C."/>
            <person name="Seshadri R."/>
        </authorList>
    </citation>
    <scope>NUCLEOTIDE SEQUENCE [LARGE SCALE GENOMIC DNA]</scope>
    <source>
        <strain evidence="2">ATCC 35685 / NCTC 12138 / KC583</strain>
    </source>
</reference>
<proteinExistence type="predicted"/>
<dbReference type="KEGG" id="bbk:BARBAKC583_0162"/>
<accession>A1UR97</accession>
<organism evidence="1 2">
    <name type="scientific">Bartonella bacilliformis (strain ATCC 35685 / KC583 / Herrer 020/F12,63)</name>
    <dbReference type="NCBI Taxonomy" id="360095"/>
    <lineage>
        <taxon>Bacteria</taxon>
        <taxon>Pseudomonadati</taxon>
        <taxon>Pseudomonadota</taxon>
        <taxon>Alphaproteobacteria</taxon>
        <taxon>Hyphomicrobiales</taxon>
        <taxon>Bartonellaceae</taxon>
        <taxon>Bartonella</taxon>
    </lineage>
</organism>
<evidence type="ECO:0000313" key="2">
    <source>
        <dbReference type="Proteomes" id="UP000000643"/>
    </source>
</evidence>
<name>A1UR97_BARBK</name>
<gene>
    <name evidence="1" type="ordered locus">BARBAKC583_0162</name>
</gene>
<evidence type="ECO:0000313" key="1">
    <source>
        <dbReference type="EMBL" id="ABM45587.1"/>
    </source>
</evidence>